<accession>A0AAU9M1M1</accession>
<evidence type="ECO:0000256" key="2">
    <source>
        <dbReference type="ARBA" id="ARBA00026011"/>
    </source>
</evidence>
<dbReference type="Proteomes" id="UP001157418">
    <property type="component" value="Unassembled WGS sequence"/>
</dbReference>
<evidence type="ECO:0000256" key="4">
    <source>
        <dbReference type="ARBA" id="ARBA00034490"/>
    </source>
</evidence>
<comment type="function">
    <text evidence="3">Variable subunit of the ferredoxin-thioredoxin reductase (FTR), which catalyzes the two-electron reduction of thioredoxins by the electrons provided by reduced ferredoxin.</text>
</comment>
<organism evidence="7 8">
    <name type="scientific">Lactuca virosa</name>
    <dbReference type="NCBI Taxonomy" id="75947"/>
    <lineage>
        <taxon>Eukaryota</taxon>
        <taxon>Viridiplantae</taxon>
        <taxon>Streptophyta</taxon>
        <taxon>Embryophyta</taxon>
        <taxon>Tracheophyta</taxon>
        <taxon>Spermatophyta</taxon>
        <taxon>Magnoliopsida</taxon>
        <taxon>eudicotyledons</taxon>
        <taxon>Gunneridae</taxon>
        <taxon>Pentapetalae</taxon>
        <taxon>asterids</taxon>
        <taxon>campanulids</taxon>
        <taxon>Asterales</taxon>
        <taxon>Asteraceae</taxon>
        <taxon>Cichorioideae</taxon>
        <taxon>Cichorieae</taxon>
        <taxon>Lactucinae</taxon>
        <taxon>Lactuca</taxon>
    </lineage>
</organism>
<evidence type="ECO:0000313" key="7">
    <source>
        <dbReference type="EMBL" id="CAH1417964.1"/>
    </source>
</evidence>
<comment type="caution">
    <text evidence="7">The sequence shown here is derived from an EMBL/GenBank/DDBJ whole genome shotgun (WGS) entry which is preliminary data.</text>
</comment>
<dbReference type="Gene3D" id="2.30.30.50">
    <property type="match status" value="1"/>
</dbReference>
<reference evidence="7 8" key="1">
    <citation type="submission" date="2022-01" db="EMBL/GenBank/DDBJ databases">
        <authorList>
            <person name="Xiong W."/>
            <person name="Schranz E."/>
        </authorList>
    </citation>
    <scope>NUCLEOTIDE SEQUENCE [LARGE SCALE GENOMIC DNA]</scope>
</reference>
<keyword evidence="8" id="KW-1185">Reference proteome</keyword>
<dbReference type="GO" id="GO:0016491">
    <property type="term" value="F:oxidoreductase activity"/>
    <property type="evidence" value="ECO:0007669"/>
    <property type="project" value="UniProtKB-KW"/>
</dbReference>
<protein>
    <recommendedName>
        <fullName evidence="6">Ferredoxin thioredoxin reductase alpha chain domain-containing protein</fullName>
    </recommendedName>
</protein>
<dbReference type="SUPFAM" id="SSF50090">
    <property type="entry name" value="Electron transport accessory proteins"/>
    <property type="match status" value="1"/>
</dbReference>
<dbReference type="PANTHER" id="PTHR46937:SF4">
    <property type="entry name" value="FERREDOXIN-THIOREDOXIN REDUCTASE SUBUNIT A1, CHLOROPLASTIC"/>
    <property type="match status" value="1"/>
</dbReference>
<feature type="compositionally biased region" description="Low complexity" evidence="5">
    <location>
        <begin position="36"/>
        <end position="57"/>
    </location>
</feature>
<gene>
    <name evidence="7" type="ORF">LVIROSA_LOCUS5594</name>
</gene>
<comment type="similarity">
    <text evidence="4">Belongs to the ferredoxin thioredoxin reductase alpha subunit family.</text>
</comment>
<dbReference type="Pfam" id="PF02941">
    <property type="entry name" value="FeThRed_A"/>
    <property type="match status" value="1"/>
</dbReference>
<evidence type="ECO:0000256" key="5">
    <source>
        <dbReference type="SAM" id="MobiDB-lite"/>
    </source>
</evidence>
<feature type="region of interest" description="Disordered" evidence="5">
    <location>
        <begin position="33"/>
        <end position="64"/>
    </location>
</feature>
<name>A0AAU9M1M1_9ASTR</name>
<dbReference type="InterPro" id="IPR008990">
    <property type="entry name" value="Elect_transpt_acc-like_dom_sf"/>
</dbReference>
<dbReference type="EMBL" id="CAKMRJ010000113">
    <property type="protein sequence ID" value="CAH1417964.1"/>
    <property type="molecule type" value="Genomic_DNA"/>
</dbReference>
<sequence>MTVDVSRTLVARFVIELLLKWLHCRLMPTSSLNPRIKSAASDSSSTTIIDDPTSASASEEESPAKIEARVKVKVSLKVYHIPKVQVELNGKEGEIKEYVVVWKEK</sequence>
<evidence type="ECO:0000256" key="1">
    <source>
        <dbReference type="ARBA" id="ARBA00023002"/>
    </source>
</evidence>
<evidence type="ECO:0000313" key="8">
    <source>
        <dbReference type="Proteomes" id="UP001157418"/>
    </source>
</evidence>
<dbReference type="AlphaFoldDB" id="A0AAU9M1M1"/>
<dbReference type="PANTHER" id="PTHR46937">
    <property type="entry name" value="FERREDOXIN-THIOREDOXIN REDUCTASE, VARIABLE CHAIN"/>
    <property type="match status" value="1"/>
</dbReference>
<proteinExistence type="inferred from homology"/>
<dbReference type="InterPro" id="IPR004207">
    <property type="entry name" value="Fd_thioredoxin_Rdtase_alpha"/>
</dbReference>
<dbReference type="GO" id="GO:0015979">
    <property type="term" value="P:photosynthesis"/>
    <property type="evidence" value="ECO:0007669"/>
    <property type="project" value="InterPro"/>
</dbReference>
<feature type="domain" description="Ferredoxin thioredoxin reductase alpha chain" evidence="6">
    <location>
        <begin position="68"/>
        <end position="103"/>
    </location>
</feature>
<evidence type="ECO:0000259" key="6">
    <source>
        <dbReference type="Pfam" id="PF02941"/>
    </source>
</evidence>
<comment type="subunit">
    <text evidence="2">Heterodimer of subunit A (variable subunit) and subunit B (catalytic subunit). Heterodimeric FTR forms a complex with ferredoxin and thioredoxin.</text>
</comment>
<dbReference type="InterPro" id="IPR044166">
    <property type="entry name" value="FTRV"/>
</dbReference>
<evidence type="ECO:0000256" key="3">
    <source>
        <dbReference type="ARBA" id="ARBA00034474"/>
    </source>
</evidence>
<keyword evidence="1" id="KW-0560">Oxidoreductase</keyword>